<evidence type="ECO:0000313" key="6">
    <source>
        <dbReference type="Proteomes" id="UP001597342"/>
    </source>
</evidence>
<sequence>MVSNTEIALKSKTDITSNFFRNVIKSLGCLSVFCLFISCSSYEQKVAVLKPNGKSSKDAIIARAYPSQNYSRLEHLHLISRIKNDSLIDDNRILIYFDLADLSLVSKVDSAHIYLYSNGRKDYGQVDFQVLRIVEPWSDERVTWSKQPKVDTVDVVTIKSDMSNHKDSIKIDVTSFTDGFFSRDYRNFGFLIRFLEEDQTGKRLNFYSSDTDKTSKRPELQIFYHSYF</sequence>
<dbReference type="InterPro" id="IPR055372">
    <property type="entry name" value="CBM96"/>
</dbReference>
<dbReference type="Proteomes" id="UP001597342">
    <property type="component" value="Unassembled WGS sequence"/>
</dbReference>
<evidence type="ECO:0000313" key="5">
    <source>
        <dbReference type="EMBL" id="MFD2100199.1"/>
    </source>
</evidence>
<reference evidence="6" key="1">
    <citation type="journal article" date="2019" name="Int. J. Syst. Evol. Microbiol.">
        <title>The Global Catalogue of Microorganisms (GCM) 10K type strain sequencing project: providing services to taxonomists for standard genome sequencing and annotation.</title>
        <authorList>
            <consortium name="The Broad Institute Genomics Platform"/>
            <consortium name="The Broad Institute Genome Sequencing Center for Infectious Disease"/>
            <person name="Wu L."/>
            <person name="Ma J."/>
        </authorList>
    </citation>
    <scope>NUCLEOTIDE SEQUENCE [LARGE SCALE GENOMIC DNA]</scope>
    <source>
        <strain evidence="6">JCM 3389</strain>
    </source>
</reference>
<evidence type="ECO:0000259" key="4">
    <source>
        <dbReference type="Pfam" id="PF24517"/>
    </source>
</evidence>
<name>A0ABW4XYV7_9FLAO</name>
<comment type="caution">
    <text evidence="5">The sequence shown here is derived from an EMBL/GenBank/DDBJ whole genome shotgun (WGS) entry which is preliminary data.</text>
</comment>
<dbReference type="RefSeq" id="WP_379830920.1">
    <property type="nucleotide sequence ID" value="NZ_JBHUHU010000003.1"/>
</dbReference>
<dbReference type="Pfam" id="PF24517">
    <property type="entry name" value="CBM96"/>
    <property type="match status" value="1"/>
</dbReference>
<keyword evidence="3" id="KW-0732">Signal</keyword>
<accession>A0ABW4XYV7</accession>
<feature type="domain" description="Carbohydrate-binding module family 96" evidence="4">
    <location>
        <begin position="55"/>
        <end position="222"/>
    </location>
</feature>
<dbReference type="NCBIfam" id="NF033679">
    <property type="entry name" value="DNRLRE_dom"/>
    <property type="match status" value="1"/>
</dbReference>
<keyword evidence="6" id="KW-1185">Reference proteome</keyword>
<keyword evidence="2" id="KW-0964">Secreted</keyword>
<organism evidence="5 6">
    <name type="scientific">Flagellimonas iocasae</name>
    <dbReference type="NCBI Taxonomy" id="2055905"/>
    <lineage>
        <taxon>Bacteria</taxon>
        <taxon>Pseudomonadati</taxon>
        <taxon>Bacteroidota</taxon>
        <taxon>Flavobacteriia</taxon>
        <taxon>Flavobacteriales</taxon>
        <taxon>Flavobacteriaceae</taxon>
        <taxon>Flagellimonas</taxon>
    </lineage>
</organism>
<evidence type="ECO:0000256" key="2">
    <source>
        <dbReference type="ARBA" id="ARBA00022525"/>
    </source>
</evidence>
<evidence type="ECO:0000256" key="3">
    <source>
        <dbReference type="ARBA" id="ARBA00022729"/>
    </source>
</evidence>
<comment type="subcellular location">
    <subcellularLocation>
        <location evidence="1">Secreted</location>
    </subcellularLocation>
</comment>
<proteinExistence type="predicted"/>
<gene>
    <name evidence="5" type="ORF">ACFSJE_10470</name>
</gene>
<protein>
    <submittedName>
        <fullName evidence="5">DNRLRE domain-containing protein</fullName>
    </submittedName>
</protein>
<dbReference type="EMBL" id="JBHUHU010000003">
    <property type="protein sequence ID" value="MFD2100199.1"/>
    <property type="molecule type" value="Genomic_DNA"/>
</dbReference>
<evidence type="ECO:0000256" key="1">
    <source>
        <dbReference type="ARBA" id="ARBA00004613"/>
    </source>
</evidence>